<dbReference type="AlphaFoldDB" id="A0A2S9YS85"/>
<sequence>MKCERHLARFSIAALAASTIIGCGPGEVSDVGSDPFHDLPVEAEAEDGVVGDPWHCGELGLKCVGGLGIGECIDGECQGRLIAECWSPAFAPTCDAFCESFDESCAYTWRATGRRRGAGRAQPPRPTRGAWAAITTPPSR</sequence>
<protein>
    <submittedName>
        <fullName evidence="2">Uncharacterized protein</fullName>
    </submittedName>
</protein>
<name>A0A2S9YS85_9BACT</name>
<dbReference type="EMBL" id="PVNL01000047">
    <property type="protein sequence ID" value="PRQ07912.1"/>
    <property type="molecule type" value="Genomic_DNA"/>
</dbReference>
<dbReference type="PROSITE" id="PS51257">
    <property type="entry name" value="PROKAR_LIPOPROTEIN"/>
    <property type="match status" value="1"/>
</dbReference>
<dbReference type="OrthoDB" id="5531875at2"/>
<evidence type="ECO:0000313" key="3">
    <source>
        <dbReference type="Proteomes" id="UP000238823"/>
    </source>
</evidence>
<reference evidence="2 3" key="1">
    <citation type="submission" date="2018-03" db="EMBL/GenBank/DDBJ databases">
        <title>Draft Genome Sequences of the Obligatory Marine Myxobacteria Enhygromyxa salina SWB007.</title>
        <authorList>
            <person name="Poehlein A."/>
            <person name="Moghaddam J.A."/>
            <person name="Harms H."/>
            <person name="Alanjari M."/>
            <person name="Koenig G.M."/>
            <person name="Daniel R."/>
            <person name="Schaeberle T.F."/>
        </authorList>
    </citation>
    <scope>NUCLEOTIDE SEQUENCE [LARGE SCALE GENOMIC DNA]</scope>
    <source>
        <strain evidence="2 3">SWB007</strain>
    </source>
</reference>
<comment type="caution">
    <text evidence="2">The sequence shown here is derived from an EMBL/GenBank/DDBJ whole genome shotgun (WGS) entry which is preliminary data.</text>
</comment>
<feature type="compositionally biased region" description="Low complexity" evidence="1">
    <location>
        <begin position="119"/>
        <end position="130"/>
    </location>
</feature>
<accession>A0A2S9YS85</accession>
<evidence type="ECO:0000313" key="2">
    <source>
        <dbReference type="EMBL" id="PRQ07912.1"/>
    </source>
</evidence>
<dbReference type="Proteomes" id="UP000238823">
    <property type="component" value="Unassembled WGS sequence"/>
</dbReference>
<dbReference type="RefSeq" id="WP_106089376.1">
    <property type="nucleotide sequence ID" value="NZ_PVNL01000047.1"/>
</dbReference>
<gene>
    <name evidence="2" type="ORF">ENSA7_23510</name>
</gene>
<proteinExistence type="predicted"/>
<organism evidence="2 3">
    <name type="scientific">Enhygromyxa salina</name>
    <dbReference type="NCBI Taxonomy" id="215803"/>
    <lineage>
        <taxon>Bacteria</taxon>
        <taxon>Pseudomonadati</taxon>
        <taxon>Myxococcota</taxon>
        <taxon>Polyangia</taxon>
        <taxon>Nannocystales</taxon>
        <taxon>Nannocystaceae</taxon>
        <taxon>Enhygromyxa</taxon>
    </lineage>
</organism>
<evidence type="ECO:0000256" key="1">
    <source>
        <dbReference type="SAM" id="MobiDB-lite"/>
    </source>
</evidence>
<feature type="region of interest" description="Disordered" evidence="1">
    <location>
        <begin position="116"/>
        <end position="140"/>
    </location>
</feature>